<feature type="transmembrane region" description="Helical" evidence="1">
    <location>
        <begin position="235"/>
        <end position="256"/>
    </location>
</feature>
<organism evidence="2 3">
    <name type="scientific">Kribbella karoonensis</name>
    <dbReference type="NCBI Taxonomy" id="324851"/>
    <lineage>
        <taxon>Bacteria</taxon>
        <taxon>Bacillati</taxon>
        <taxon>Actinomycetota</taxon>
        <taxon>Actinomycetes</taxon>
        <taxon>Propionibacteriales</taxon>
        <taxon>Kribbellaceae</taxon>
        <taxon>Kribbella</taxon>
    </lineage>
</organism>
<accession>A0ABN2CVU0</accession>
<evidence type="ECO:0000313" key="2">
    <source>
        <dbReference type="EMBL" id="GAA1565398.1"/>
    </source>
</evidence>
<dbReference type="RefSeq" id="WP_344187527.1">
    <property type="nucleotide sequence ID" value="NZ_BAAAND010000001.1"/>
</dbReference>
<gene>
    <name evidence="2" type="ORF">GCM10009742_03350</name>
</gene>
<keyword evidence="1" id="KW-1133">Transmembrane helix</keyword>
<proteinExistence type="predicted"/>
<feature type="transmembrane region" description="Helical" evidence="1">
    <location>
        <begin position="327"/>
        <end position="347"/>
    </location>
</feature>
<keyword evidence="1" id="KW-0472">Membrane</keyword>
<comment type="caution">
    <text evidence="2">The sequence shown here is derived from an EMBL/GenBank/DDBJ whole genome shotgun (WGS) entry which is preliminary data.</text>
</comment>
<evidence type="ECO:0000256" key="1">
    <source>
        <dbReference type="SAM" id="Phobius"/>
    </source>
</evidence>
<keyword evidence="3" id="KW-1185">Reference proteome</keyword>
<name>A0ABN2CVU0_9ACTN</name>
<evidence type="ECO:0008006" key="4">
    <source>
        <dbReference type="Google" id="ProtNLM"/>
    </source>
</evidence>
<dbReference type="Proteomes" id="UP001500190">
    <property type="component" value="Unassembled WGS sequence"/>
</dbReference>
<protein>
    <recommendedName>
        <fullName evidence="4">DUF1349 domain-containing protein</fullName>
    </recommendedName>
</protein>
<evidence type="ECO:0000313" key="3">
    <source>
        <dbReference type="Proteomes" id="UP001500190"/>
    </source>
</evidence>
<feature type="transmembrane region" description="Helical" evidence="1">
    <location>
        <begin position="277"/>
        <end position="307"/>
    </location>
</feature>
<dbReference type="Gene3D" id="2.60.120.200">
    <property type="match status" value="1"/>
</dbReference>
<dbReference type="EMBL" id="BAAAND010000001">
    <property type="protein sequence ID" value="GAA1565398.1"/>
    <property type="molecule type" value="Genomic_DNA"/>
</dbReference>
<feature type="transmembrane region" description="Helical" evidence="1">
    <location>
        <begin position="354"/>
        <end position="373"/>
    </location>
</feature>
<keyword evidence="1" id="KW-0812">Transmembrane</keyword>
<feature type="transmembrane region" description="Helical" evidence="1">
    <location>
        <begin position="418"/>
        <end position="439"/>
    </location>
</feature>
<sequence>MNLLRAEWTKFRSVPGWVRGVLVAGLLILLLPVAGLGGGPGEKTPRPSGPPVNDAYYFVGRPLTGDGQLTVAVNRLTSERDGPWSKAGLILRAGSRYAAIMVTGQHGVRMQHDYFADKAGPDGRWLRLTRSGDTVTGEVSADGTRWSVVDRVQGLGGVVQAGLFVACPSRINGVSIADDTATAVFSTPQVSGAWPDASWSGSGQGSAVGFTLSGSGDIGPATRSDVPTAAAAGDVLFGTFPALIVIVVVGTLMITTEYRYGLIRSTLSTGGGRVRVLLVKGVVLAGVTFGCTLVASVIAVPVWLRVLRGLGAYVFPVGWLALLRMEVGTAAVLAITAVLALGVGVILRRSATAVTTVVLVTVLPYLLALTPFLPPSLALWVTRFTPAAAFAVQQTLVRYPQVDSVYTPANGYYPLSPWAGVGVLCAYTVVALGVATVLLRRRDV</sequence>
<reference evidence="2 3" key="1">
    <citation type="journal article" date="2019" name="Int. J. Syst. Evol. Microbiol.">
        <title>The Global Catalogue of Microorganisms (GCM) 10K type strain sequencing project: providing services to taxonomists for standard genome sequencing and annotation.</title>
        <authorList>
            <consortium name="The Broad Institute Genomics Platform"/>
            <consortium name="The Broad Institute Genome Sequencing Center for Infectious Disease"/>
            <person name="Wu L."/>
            <person name="Ma J."/>
        </authorList>
    </citation>
    <scope>NUCLEOTIDE SEQUENCE [LARGE SCALE GENOMIC DNA]</scope>
    <source>
        <strain evidence="2 3">JCM 14304</strain>
    </source>
</reference>